<comment type="caution">
    <text evidence="3">The sequence shown here is derived from an EMBL/GenBank/DDBJ whole genome shotgun (WGS) entry which is preliminary data.</text>
</comment>
<dbReference type="PROSITE" id="PS50995">
    <property type="entry name" value="HTH_MARR_2"/>
    <property type="match status" value="1"/>
</dbReference>
<dbReference type="OrthoDB" id="166070at2"/>
<proteinExistence type="predicted"/>
<evidence type="ECO:0000313" key="3">
    <source>
        <dbReference type="EMBL" id="OCS94293.1"/>
    </source>
</evidence>
<dbReference type="InterPro" id="IPR000835">
    <property type="entry name" value="HTH_MarR-typ"/>
</dbReference>
<dbReference type="Gene3D" id="1.10.10.10">
    <property type="entry name" value="Winged helix-like DNA-binding domain superfamily/Winged helix DNA-binding domain"/>
    <property type="match status" value="1"/>
</dbReference>
<dbReference type="InterPro" id="IPR036390">
    <property type="entry name" value="WH_DNA-bd_sf"/>
</dbReference>
<dbReference type="SUPFAM" id="SSF46785">
    <property type="entry name" value="Winged helix' DNA-binding domain"/>
    <property type="match status" value="1"/>
</dbReference>
<reference evidence="3 4" key="1">
    <citation type="submission" date="2016-07" db="EMBL/GenBank/DDBJ databases">
        <title>Caryophanon latum genome sequencing.</title>
        <authorList>
            <person name="Verma A."/>
            <person name="Pal Y."/>
            <person name="Krishnamurthi S."/>
        </authorList>
    </citation>
    <scope>NUCLEOTIDE SEQUENCE [LARGE SCALE GENOMIC DNA]</scope>
    <source>
        <strain evidence="3 4">DSM 14151</strain>
    </source>
</reference>
<dbReference type="Proteomes" id="UP000093482">
    <property type="component" value="Unassembled WGS sequence"/>
</dbReference>
<name>A0A1C0Z4H0_9BACL</name>
<dbReference type="EMBL" id="MATO01000003">
    <property type="protein sequence ID" value="OCS94293.1"/>
    <property type="molecule type" value="Genomic_DNA"/>
</dbReference>
<dbReference type="SMART" id="SM00347">
    <property type="entry name" value="HTH_MARR"/>
    <property type="match status" value="1"/>
</dbReference>
<dbReference type="PANTHER" id="PTHR33164:SF99">
    <property type="entry name" value="MARR FAMILY REGULATORY PROTEIN"/>
    <property type="match status" value="1"/>
</dbReference>
<sequence length="147" mass="16751">MDQQKQQSLSALFNTVASLERKLMNEWNHHNELGISKSHILLLQYLAAEGPKRPSAIAEHLQVTTGGVTVLTTKLIKAGFIERKQNELDRRAAFIHITNEGLEMLEISKMHIDTFFDKLFGMLSTEEIDTLRTIFNKCLLIDTAEKK</sequence>
<organism evidence="3 4">
    <name type="scientific">Caryophanon latum</name>
    <dbReference type="NCBI Taxonomy" id="33977"/>
    <lineage>
        <taxon>Bacteria</taxon>
        <taxon>Bacillati</taxon>
        <taxon>Bacillota</taxon>
        <taxon>Bacilli</taxon>
        <taxon>Bacillales</taxon>
        <taxon>Caryophanaceae</taxon>
        <taxon>Caryophanon</taxon>
    </lineage>
</organism>
<dbReference type="GO" id="GO:0003700">
    <property type="term" value="F:DNA-binding transcription factor activity"/>
    <property type="evidence" value="ECO:0007669"/>
    <property type="project" value="InterPro"/>
</dbReference>
<accession>A0A1C0Z4H0</accession>
<dbReference type="PANTHER" id="PTHR33164">
    <property type="entry name" value="TRANSCRIPTIONAL REGULATOR, MARR FAMILY"/>
    <property type="match status" value="1"/>
</dbReference>
<dbReference type="GO" id="GO:0003677">
    <property type="term" value="F:DNA binding"/>
    <property type="evidence" value="ECO:0007669"/>
    <property type="project" value="UniProtKB-KW"/>
</dbReference>
<evidence type="ECO:0000259" key="2">
    <source>
        <dbReference type="PROSITE" id="PS50995"/>
    </source>
</evidence>
<dbReference type="PRINTS" id="PR00598">
    <property type="entry name" value="HTHMARR"/>
</dbReference>
<feature type="domain" description="HTH marR-type" evidence="2">
    <location>
        <begin position="9"/>
        <end position="140"/>
    </location>
</feature>
<dbReference type="InterPro" id="IPR039422">
    <property type="entry name" value="MarR/SlyA-like"/>
</dbReference>
<evidence type="ECO:0000256" key="1">
    <source>
        <dbReference type="ARBA" id="ARBA00023125"/>
    </source>
</evidence>
<evidence type="ECO:0000313" key="4">
    <source>
        <dbReference type="Proteomes" id="UP000093482"/>
    </source>
</evidence>
<dbReference type="RefSeq" id="WP_066461332.1">
    <property type="nucleotide sequence ID" value="NZ_MATO01000003.1"/>
</dbReference>
<protein>
    <submittedName>
        <fullName evidence="3">RNA polymerase subunit sigma</fullName>
    </submittedName>
</protein>
<dbReference type="InterPro" id="IPR036388">
    <property type="entry name" value="WH-like_DNA-bd_sf"/>
</dbReference>
<gene>
    <name evidence="3" type="ORF">A6K76_04275</name>
</gene>
<dbReference type="AlphaFoldDB" id="A0A1C0Z4H0"/>
<keyword evidence="1" id="KW-0238">DNA-binding</keyword>
<dbReference type="GO" id="GO:0006950">
    <property type="term" value="P:response to stress"/>
    <property type="evidence" value="ECO:0007669"/>
    <property type="project" value="TreeGrafter"/>
</dbReference>
<dbReference type="Pfam" id="PF01047">
    <property type="entry name" value="MarR"/>
    <property type="match status" value="1"/>
</dbReference>
<keyword evidence="4" id="KW-1185">Reference proteome</keyword>